<feature type="coiled-coil region" evidence="1">
    <location>
        <begin position="171"/>
        <end position="205"/>
    </location>
</feature>
<gene>
    <name evidence="2" type="ORF">K8V69_01655</name>
</gene>
<protein>
    <recommendedName>
        <fullName evidence="4">BppU N-terminal domain-containing protein</fullName>
    </recommendedName>
</protein>
<name>A0A921EJT5_LACJH</name>
<accession>A0A921EJT5</accession>
<reference evidence="2" key="2">
    <citation type="submission" date="2021-09" db="EMBL/GenBank/DDBJ databases">
        <authorList>
            <person name="Gilroy R."/>
        </authorList>
    </citation>
    <scope>NUCLEOTIDE SEQUENCE</scope>
    <source>
        <strain evidence="2">CHK192-2623</strain>
    </source>
</reference>
<dbReference type="Proteomes" id="UP000732527">
    <property type="component" value="Unassembled WGS sequence"/>
</dbReference>
<evidence type="ECO:0000313" key="3">
    <source>
        <dbReference type="Proteomes" id="UP000732527"/>
    </source>
</evidence>
<dbReference type="AlphaFoldDB" id="A0A921EJT5"/>
<organism evidence="2 3">
    <name type="scientific">Lactobacillus johnsonii</name>
    <dbReference type="NCBI Taxonomy" id="33959"/>
    <lineage>
        <taxon>Bacteria</taxon>
        <taxon>Bacillati</taxon>
        <taxon>Bacillota</taxon>
        <taxon>Bacilli</taxon>
        <taxon>Lactobacillales</taxon>
        <taxon>Lactobacillaceae</taxon>
        <taxon>Lactobacillus</taxon>
    </lineage>
</organism>
<evidence type="ECO:0000313" key="2">
    <source>
        <dbReference type="EMBL" id="HJE48881.1"/>
    </source>
</evidence>
<reference evidence="2" key="1">
    <citation type="journal article" date="2021" name="PeerJ">
        <title>Extensive microbial diversity within the chicken gut microbiome revealed by metagenomics and culture.</title>
        <authorList>
            <person name="Gilroy R."/>
            <person name="Ravi A."/>
            <person name="Getino M."/>
            <person name="Pursley I."/>
            <person name="Horton D.L."/>
            <person name="Alikhan N.F."/>
            <person name="Baker D."/>
            <person name="Gharbi K."/>
            <person name="Hall N."/>
            <person name="Watson M."/>
            <person name="Adriaenssens E.M."/>
            <person name="Foster-Nyarko E."/>
            <person name="Jarju S."/>
            <person name="Secka A."/>
            <person name="Antonio M."/>
            <person name="Oren A."/>
            <person name="Chaudhuri R.R."/>
            <person name="La Ragione R."/>
            <person name="Hildebrand F."/>
            <person name="Pallen M.J."/>
        </authorList>
    </citation>
    <scope>NUCLEOTIDE SEQUENCE</scope>
    <source>
        <strain evidence="2">CHK192-2623</strain>
    </source>
</reference>
<proteinExistence type="predicted"/>
<evidence type="ECO:0000256" key="1">
    <source>
        <dbReference type="SAM" id="Coils"/>
    </source>
</evidence>
<comment type="caution">
    <text evidence="2">The sequence shown here is derived from an EMBL/GenBank/DDBJ whole genome shotgun (WGS) entry which is preliminary data.</text>
</comment>
<dbReference type="EMBL" id="DYYQ01000011">
    <property type="protein sequence ID" value="HJE48881.1"/>
    <property type="molecule type" value="Genomic_DNA"/>
</dbReference>
<evidence type="ECO:0008006" key="4">
    <source>
        <dbReference type="Google" id="ProtNLM"/>
    </source>
</evidence>
<sequence>MSEYNNTILTNEGIDLARRANKGTATFSLTRGVSSTDNLSEKTVEELQNLTKLPSIQQSVILSDVVNTTDNPDTVLGIRMTFDNQNLKTGYNVHTVGIYAKEPGKNEILYGIATAKTPEYIPDFGEQTLFKFDFLMYLVIGRTDKVTVEVSPDDVYRKKDTYNKTEIDTKVSELNKKDAEIIKDLNDYKQENKTYHQQLEDEISRELATKADKTTVDQQLGTKADKSNTYTRDEVNNKISPKADKNYVDGELSKKADKTTTYTKDEVNNKIAGQVKSVNGHRADNNGEVTLPKLKAKTLIAYDVPNKRATFDDNAGFDGNGNFSRWLVDQGVIWQLADAINAKLPIEAGPNNADLLVNSGNKIVYWNGNGGGVKNLPPMNNKQGFFAIKLFDPGWGSVTVVDQDGTYWLNTKNGDIWTGWRSVITNEHLKKLKFVKQSLNQNGDAFKDTKFVTQEADGTFKINIYDSDWTASKVSWLLKNTQSYNIAANTDLNNIKAPGLYHCSCASNIANVPDGEDNWFNMVVNSDNWNGSQVFYATNSNQLYIRTWNSSGFKQWRRIANIDDLTNQSITSITDYDVANEGWHNTQVGRFNAEGHFANFLVDAGALKPIAHSINVLNSNALMKSGGTINKDCWIIWNGNSANDSRDGRIGGLQWTGATDSIQIYGDNNAADNLDLAIQLGDDNSNHISIRDKDGTERAAITASGYFTGSTDWARVSGTGINNPTLFKLLTSSNTWNDIIGQDNGLAALAAFRDQSNGQGNTIGNFSSGIVFGGGDTKGMLNVAYDKPQARIIGGNGTKPVWSKDIAWKDDLKVTVVRNYDVANNHETQRGVENLNSQWLVDQSALSPFAEAINALNLNLTTLRNELMNLEKRVDYNNPQGSFSNTTVNINDLRSTGIYRLANCYIQNGPYPTNNTHWIYLQVTVFDANTVYQTLYEGDNMYGRKSSSPTNWGKWHKYLNQEV</sequence>
<dbReference type="CDD" id="cd19958">
    <property type="entry name" value="pyocin_knob"/>
    <property type="match status" value="2"/>
</dbReference>
<keyword evidence="1" id="KW-0175">Coiled coil</keyword>